<keyword evidence="14" id="KW-1185">Reference proteome</keyword>
<feature type="binding site" evidence="9">
    <location>
        <position position="307"/>
    </location>
    <ligand>
        <name>1D-myo-inositol 1,3,4-trisphosphate</name>
        <dbReference type="ChEBI" id="CHEBI:58414"/>
    </ligand>
</feature>
<keyword evidence="2 8" id="KW-0808">Transferase</keyword>
<feature type="binding site" evidence="9">
    <location>
        <position position="110"/>
    </location>
    <ligand>
        <name>ATP</name>
        <dbReference type="ChEBI" id="CHEBI:30616"/>
    </ligand>
</feature>
<evidence type="ECO:0000256" key="1">
    <source>
        <dbReference type="ARBA" id="ARBA00009601"/>
    </source>
</evidence>
<keyword evidence="3 8" id="KW-0479">Metal-binding</keyword>
<dbReference type="GO" id="GO:0005737">
    <property type="term" value="C:cytoplasm"/>
    <property type="evidence" value="ECO:0007669"/>
    <property type="project" value="TreeGrafter"/>
</dbReference>
<protein>
    <recommendedName>
        <fullName evidence="8">Inositol-tetrakisphosphate 1-kinase</fullName>
        <ecNumber evidence="8">2.7.1.134</ecNumber>
    </recommendedName>
</protein>
<evidence type="ECO:0000256" key="10">
    <source>
        <dbReference type="PIRSR" id="PIRSR038186-2"/>
    </source>
</evidence>
<dbReference type="PANTHER" id="PTHR14217">
    <property type="entry name" value="INOSITOL-TETRAKISPHOSPHATE 1-KINASE"/>
    <property type="match status" value="1"/>
</dbReference>
<feature type="binding site" evidence="9">
    <location>
        <position position="63"/>
    </location>
    <ligand>
        <name>1D-myo-inositol 1,3,4-trisphosphate</name>
        <dbReference type="ChEBI" id="CHEBI:58414"/>
    </ligand>
</feature>
<proteinExistence type="inferred from homology"/>
<comment type="similarity">
    <text evidence="1 8">Belongs to the ITPK1 family.</text>
</comment>
<keyword evidence="7 8" id="KW-0460">Magnesium</keyword>
<dbReference type="EC" id="2.7.1.134" evidence="8"/>
<evidence type="ECO:0000259" key="11">
    <source>
        <dbReference type="Pfam" id="PF05770"/>
    </source>
</evidence>
<feature type="binding site" evidence="9">
    <location>
        <begin position="194"/>
        <end position="205"/>
    </location>
    <ligand>
        <name>ATP</name>
        <dbReference type="ChEBI" id="CHEBI:30616"/>
    </ligand>
</feature>
<comment type="subunit">
    <text evidence="8">Monomer.</text>
</comment>
<dbReference type="OrthoDB" id="25308at2759"/>
<dbReference type="InterPro" id="IPR008656">
    <property type="entry name" value="Inositol_tetrakis-P_1-kinase"/>
</dbReference>
<evidence type="ECO:0000256" key="9">
    <source>
        <dbReference type="PIRSR" id="PIRSR038186-1"/>
    </source>
</evidence>
<evidence type="ECO:0000256" key="6">
    <source>
        <dbReference type="ARBA" id="ARBA00022840"/>
    </source>
</evidence>
<dbReference type="GO" id="GO:0052726">
    <property type="term" value="F:inositol-1,3,4-trisphosphate 5-kinase activity"/>
    <property type="evidence" value="ECO:0007669"/>
    <property type="project" value="InterPro"/>
</dbReference>
<feature type="domain" description="Inositol-tetrakisphosphate 1-kinase N-terminal" evidence="12">
    <location>
        <begin position="13"/>
        <end position="104"/>
    </location>
</feature>
<gene>
    <name evidence="13" type="primary">ITPK1</name>
    <name evidence="13" type="ORF">AWC38_SpisGene2365</name>
</gene>
<dbReference type="GO" id="GO:0032957">
    <property type="term" value="P:inositol trisphosphate metabolic process"/>
    <property type="evidence" value="ECO:0007669"/>
    <property type="project" value="InterPro"/>
</dbReference>
<feature type="binding site" evidence="9">
    <location>
        <position position="161"/>
    </location>
    <ligand>
        <name>ATP</name>
        <dbReference type="ChEBI" id="CHEBI:30616"/>
    </ligand>
</feature>
<dbReference type="GO" id="GO:0047325">
    <property type="term" value="F:inositol-3,4,5,6-tetrakisphosphate 1-kinase activity"/>
    <property type="evidence" value="ECO:0007669"/>
    <property type="project" value="UniProtKB-EC"/>
</dbReference>
<feature type="binding site" evidence="10">
    <location>
        <position position="305"/>
    </location>
    <ligand>
        <name>Mg(2+)</name>
        <dbReference type="ChEBI" id="CHEBI:18420"/>
        <label>2</label>
    </ligand>
</feature>
<evidence type="ECO:0000256" key="8">
    <source>
        <dbReference type="PIRNR" id="PIRNR038186"/>
    </source>
</evidence>
<dbReference type="GO" id="GO:0052725">
    <property type="term" value="F:inositol-1,3,4-trisphosphate 6-kinase activity"/>
    <property type="evidence" value="ECO:0007669"/>
    <property type="project" value="InterPro"/>
</dbReference>
<feature type="binding site" evidence="10">
    <location>
        <position position="291"/>
    </location>
    <ligand>
        <name>Mg(2+)</name>
        <dbReference type="ChEBI" id="CHEBI:18420"/>
        <label>1</label>
    </ligand>
</feature>
<dbReference type="PANTHER" id="PTHR14217:SF1">
    <property type="entry name" value="INOSITOL-TETRAKISPHOSPHATE 1-KINASE"/>
    <property type="match status" value="1"/>
</dbReference>
<dbReference type="EMBL" id="LSMT01000019">
    <property type="protein sequence ID" value="PFX32714.1"/>
    <property type="molecule type" value="Genomic_DNA"/>
</dbReference>
<feature type="binding site" evidence="9">
    <location>
        <position position="22"/>
    </location>
    <ligand>
        <name>1D-myo-inositol 1,3,4-trisphosphate</name>
        <dbReference type="ChEBI" id="CHEBI:58414"/>
    </ligand>
</feature>
<feature type="binding site" evidence="10">
    <location>
        <position position="305"/>
    </location>
    <ligand>
        <name>Mg(2+)</name>
        <dbReference type="ChEBI" id="CHEBI:18420"/>
        <label>1</label>
    </ligand>
</feature>
<keyword evidence="5 8" id="KW-0418">Kinase</keyword>
<name>A0A2B4SPW5_STYPI</name>
<dbReference type="Proteomes" id="UP000225706">
    <property type="component" value="Unassembled WGS sequence"/>
</dbReference>
<reference evidence="14" key="1">
    <citation type="journal article" date="2017" name="bioRxiv">
        <title>Comparative analysis of the genomes of Stylophora pistillata and Acropora digitifera provides evidence for extensive differences between species of corals.</title>
        <authorList>
            <person name="Voolstra C.R."/>
            <person name="Li Y."/>
            <person name="Liew Y.J."/>
            <person name="Baumgarten S."/>
            <person name="Zoccola D."/>
            <person name="Flot J.-F."/>
            <person name="Tambutte S."/>
            <person name="Allemand D."/>
            <person name="Aranda M."/>
        </authorList>
    </citation>
    <scope>NUCLEOTIDE SEQUENCE [LARGE SCALE GENOMIC DNA]</scope>
</reference>
<organism evidence="13 14">
    <name type="scientific">Stylophora pistillata</name>
    <name type="common">Smooth cauliflower coral</name>
    <dbReference type="NCBI Taxonomy" id="50429"/>
    <lineage>
        <taxon>Eukaryota</taxon>
        <taxon>Metazoa</taxon>
        <taxon>Cnidaria</taxon>
        <taxon>Anthozoa</taxon>
        <taxon>Hexacorallia</taxon>
        <taxon>Scleractinia</taxon>
        <taxon>Astrocoeniina</taxon>
        <taxon>Pocilloporidae</taxon>
        <taxon>Stylophora</taxon>
    </lineage>
</organism>
<keyword evidence="4 8" id="KW-0547">Nucleotide-binding</keyword>
<dbReference type="InterPro" id="IPR040464">
    <property type="entry name" value="InsP(3)kin_ATP-grasp"/>
</dbReference>
<evidence type="ECO:0000313" key="14">
    <source>
        <dbReference type="Proteomes" id="UP000225706"/>
    </source>
</evidence>
<dbReference type="AlphaFoldDB" id="A0A2B4SPW5"/>
<evidence type="ECO:0000256" key="2">
    <source>
        <dbReference type="ARBA" id="ARBA00022679"/>
    </source>
</evidence>
<evidence type="ECO:0000313" key="13">
    <source>
        <dbReference type="EMBL" id="PFX32714.1"/>
    </source>
</evidence>
<sequence>MFRNSNGLLKGKRVGFLVSRRKMRKSIFDTFMQLCGKTGIDLVEVDLDRPLEEQGPFDLIIQKITDYMAAATEGDKEAIKTIKKVEMYIKDHPEIIIIDPMESIHKVFDRTTSYQIMKECEILEEGVRVFVPNFVQFDELDYKQNLMRIEKAGVLFPMICKTVIGHGSGFCHEMALIFNKEGLQDLTQAPCVVQQFVNHDAVLFKVFVAGDKHYIVERPSIKNFYKTTTKEMKTIFFSSHDVSKPDSGSYLSELDNDDSDSKSCIGLDENLVLKLVRKLQPKLNLTMFGIDIVVEKGTGHHVVIDINYFPGYEGAPSFSVDFVKYVHDLLDESHTKERKVTSPIVLS</sequence>
<comment type="cofactor">
    <cofactor evidence="8 10">
        <name>Mg(2+)</name>
        <dbReference type="ChEBI" id="CHEBI:18420"/>
    </cofactor>
    <text evidence="8 10">Binds 2 magnesium ions per subunit.</text>
</comment>
<evidence type="ECO:0000256" key="5">
    <source>
        <dbReference type="ARBA" id="ARBA00022777"/>
    </source>
</evidence>
<dbReference type="GO" id="GO:0000287">
    <property type="term" value="F:magnesium ion binding"/>
    <property type="evidence" value="ECO:0007669"/>
    <property type="project" value="InterPro"/>
</dbReference>
<accession>A0A2B4SPW5</accession>
<dbReference type="Pfam" id="PF05770">
    <property type="entry name" value="Ins134_P3_kin"/>
    <property type="match status" value="1"/>
</dbReference>
<evidence type="ECO:0000259" key="12">
    <source>
        <dbReference type="Pfam" id="PF17927"/>
    </source>
</evidence>
<feature type="binding site" evidence="9">
    <location>
        <position position="311"/>
    </location>
    <ligand>
        <name>1D-myo-inositol 1,3,4-trisphosphate</name>
        <dbReference type="ChEBI" id="CHEBI:58414"/>
    </ligand>
</feature>
<dbReference type="STRING" id="50429.A0A2B4SPW5"/>
<dbReference type="GO" id="GO:0005524">
    <property type="term" value="F:ATP binding"/>
    <property type="evidence" value="ECO:0007669"/>
    <property type="project" value="UniProtKB-KW"/>
</dbReference>
<feature type="binding site" evidence="9">
    <location>
        <position position="172"/>
    </location>
    <ligand>
        <name>1D-myo-inositol 1,3,4-trisphosphate</name>
        <dbReference type="ChEBI" id="CHEBI:58414"/>
    </ligand>
</feature>
<dbReference type="FunFam" id="3.30.470.20:FF:000047">
    <property type="entry name" value="Inositol-tetrakisphosphate 1-kinase 4"/>
    <property type="match status" value="1"/>
</dbReference>
<evidence type="ECO:0000256" key="3">
    <source>
        <dbReference type="ARBA" id="ARBA00022723"/>
    </source>
</evidence>
<feature type="domain" description="Inositol 1,3,4-trisphosphate 5/6-kinase ATP-grasp" evidence="11">
    <location>
        <begin position="128"/>
        <end position="327"/>
    </location>
</feature>
<comment type="function">
    <text evidence="8">Kinase that can phosphorylate various inositol polyphosphate such as Ins(3,4,5,6)P4 or Ins(1,3,4)P3.</text>
</comment>
<evidence type="ECO:0000256" key="4">
    <source>
        <dbReference type="ARBA" id="ARBA00022741"/>
    </source>
</evidence>
<feature type="binding site" evidence="10">
    <location>
        <position position="307"/>
    </location>
    <ligand>
        <name>Mg(2+)</name>
        <dbReference type="ChEBI" id="CHEBI:18420"/>
        <label>2</label>
    </ligand>
</feature>
<keyword evidence="6 8" id="KW-0067">ATP-binding</keyword>
<dbReference type="SUPFAM" id="SSF56059">
    <property type="entry name" value="Glutathione synthetase ATP-binding domain-like"/>
    <property type="match status" value="1"/>
</dbReference>
<dbReference type="Gene3D" id="3.30.1490.220">
    <property type="match status" value="1"/>
</dbReference>
<comment type="catalytic activity">
    <reaction evidence="8">
        <text>1D-myo-inositol 3,4,5,6-tetrakisphosphate + ATP = 1D-myo-inositol 1,3,4,5,6-pentakisphosphate + ADP + H(+)</text>
        <dbReference type="Rhea" id="RHEA:12452"/>
        <dbReference type="ChEBI" id="CHEBI:15378"/>
        <dbReference type="ChEBI" id="CHEBI:30616"/>
        <dbReference type="ChEBI" id="CHEBI:57539"/>
        <dbReference type="ChEBI" id="CHEBI:57733"/>
        <dbReference type="ChEBI" id="CHEBI:456216"/>
        <dbReference type="EC" id="2.7.1.134"/>
    </reaction>
</comment>
<evidence type="ECO:0000256" key="7">
    <source>
        <dbReference type="ARBA" id="ARBA00022842"/>
    </source>
</evidence>
<dbReference type="Pfam" id="PF17927">
    <property type="entry name" value="Ins134_P3_kin_N"/>
    <property type="match status" value="1"/>
</dbReference>
<dbReference type="InterPro" id="IPR041429">
    <property type="entry name" value="ITPK1_N"/>
</dbReference>
<dbReference type="Gene3D" id="3.40.50.11370">
    <property type="match status" value="1"/>
</dbReference>
<comment type="caution">
    <text evidence="13">The sequence shown here is derived from an EMBL/GenBank/DDBJ whole genome shotgun (WGS) entry which is preliminary data.</text>
</comment>
<dbReference type="PIRSF" id="PIRSF038186">
    <property type="entry name" value="ITPK"/>
    <property type="match status" value="1"/>
</dbReference>
<feature type="binding site" evidence="9">
    <location>
        <position position="220"/>
    </location>
    <ligand>
        <name>ATP</name>
        <dbReference type="ChEBI" id="CHEBI:30616"/>
    </ligand>
</feature>
<feature type="binding site" evidence="9">
    <location>
        <position position="205"/>
    </location>
    <ligand>
        <name>1D-myo-inositol 1,3,4-trisphosphate</name>
        <dbReference type="ChEBI" id="CHEBI:58414"/>
    </ligand>
</feature>